<proteinExistence type="predicted"/>
<keyword evidence="1" id="KW-1133">Transmembrane helix</keyword>
<keyword evidence="1" id="KW-0472">Membrane</keyword>
<evidence type="ECO:0000256" key="1">
    <source>
        <dbReference type="SAM" id="Phobius"/>
    </source>
</evidence>
<feature type="transmembrane region" description="Helical" evidence="1">
    <location>
        <begin position="78"/>
        <end position="97"/>
    </location>
</feature>
<comment type="caution">
    <text evidence="2">The sequence shown here is derived from an EMBL/GenBank/DDBJ whole genome shotgun (WGS) entry which is preliminary data.</text>
</comment>
<sequence>MFRLFKGSRTWHKTAHLNPAEWTNFEFAKNWSNLNKMFNLRQYYIEIAPPFSKYAYPRVAEMERLDDDLGYYHAKRSVYRFIAWLIFCAFILDYDIFEFPLRSWRQDAQNMHDVGKTRQSHMLDNK</sequence>
<name>A0AAU9J2T8_9CILI</name>
<evidence type="ECO:0000313" key="3">
    <source>
        <dbReference type="Proteomes" id="UP001162131"/>
    </source>
</evidence>
<dbReference type="EMBL" id="CAJZBQ010000018">
    <property type="protein sequence ID" value="CAG9317852.1"/>
    <property type="molecule type" value="Genomic_DNA"/>
</dbReference>
<reference evidence="2" key="1">
    <citation type="submission" date="2021-09" db="EMBL/GenBank/DDBJ databases">
        <authorList>
            <consortium name="AG Swart"/>
            <person name="Singh M."/>
            <person name="Singh A."/>
            <person name="Seah K."/>
            <person name="Emmerich C."/>
        </authorList>
    </citation>
    <scope>NUCLEOTIDE SEQUENCE</scope>
    <source>
        <strain evidence="2">ATCC30299</strain>
    </source>
</reference>
<organism evidence="2 3">
    <name type="scientific">Blepharisma stoltei</name>
    <dbReference type="NCBI Taxonomy" id="1481888"/>
    <lineage>
        <taxon>Eukaryota</taxon>
        <taxon>Sar</taxon>
        <taxon>Alveolata</taxon>
        <taxon>Ciliophora</taxon>
        <taxon>Postciliodesmatophora</taxon>
        <taxon>Heterotrichea</taxon>
        <taxon>Heterotrichida</taxon>
        <taxon>Blepharismidae</taxon>
        <taxon>Blepharisma</taxon>
    </lineage>
</organism>
<keyword evidence="3" id="KW-1185">Reference proteome</keyword>
<keyword evidence="1" id="KW-0812">Transmembrane</keyword>
<dbReference type="Proteomes" id="UP001162131">
    <property type="component" value="Unassembled WGS sequence"/>
</dbReference>
<evidence type="ECO:0000313" key="2">
    <source>
        <dbReference type="EMBL" id="CAG9317852.1"/>
    </source>
</evidence>
<gene>
    <name evidence="2" type="ORF">BSTOLATCC_MIC19092</name>
</gene>
<protein>
    <submittedName>
        <fullName evidence="2">Uncharacterized protein</fullName>
    </submittedName>
</protein>
<accession>A0AAU9J2T8</accession>
<dbReference type="AlphaFoldDB" id="A0AAU9J2T8"/>